<protein>
    <submittedName>
        <fullName evidence="3">SWIM zinc finger family protein</fullName>
    </submittedName>
</protein>
<gene>
    <name evidence="3" type="ORF">QYE77_00085</name>
    <name evidence="4" type="ORF">QYE77_08335</name>
</gene>
<evidence type="ECO:0000313" key="3">
    <source>
        <dbReference type="EMBL" id="MDT8896648.1"/>
    </source>
</evidence>
<dbReference type="PROSITE" id="PS50966">
    <property type="entry name" value="ZF_SWIM"/>
    <property type="match status" value="1"/>
</dbReference>
<comment type="caution">
    <text evidence="3">The sequence shown here is derived from an EMBL/GenBank/DDBJ whole genome shotgun (WGS) entry which is preliminary data.</text>
</comment>
<keyword evidence="1" id="KW-0863">Zinc-finger</keyword>
<feature type="domain" description="SWIM-type" evidence="2">
    <location>
        <begin position="54"/>
        <end position="90"/>
    </location>
</feature>
<reference evidence="3 5" key="1">
    <citation type="submission" date="2023-07" db="EMBL/GenBank/DDBJ databases">
        <title>Novel species of Thermanaerothrix with wide hydrolytic capabilities.</title>
        <authorList>
            <person name="Zayulina K.S."/>
            <person name="Podosokorskaya O.A."/>
            <person name="Elcheninov A.G."/>
        </authorList>
    </citation>
    <scope>NUCLEOTIDE SEQUENCE [LARGE SCALE GENOMIC DNA]</scope>
    <source>
        <strain evidence="3 5">4228-RoL</strain>
    </source>
</reference>
<proteinExistence type="predicted"/>
<dbReference type="Pfam" id="PF04434">
    <property type="entry name" value="SWIM"/>
    <property type="match status" value="1"/>
</dbReference>
<keyword evidence="1" id="KW-0479">Metal-binding</keyword>
<organism evidence="3 5">
    <name type="scientific">Thermanaerothrix solaris</name>
    <dbReference type="NCBI Taxonomy" id="3058434"/>
    <lineage>
        <taxon>Bacteria</taxon>
        <taxon>Bacillati</taxon>
        <taxon>Chloroflexota</taxon>
        <taxon>Anaerolineae</taxon>
        <taxon>Anaerolineales</taxon>
        <taxon>Anaerolineaceae</taxon>
        <taxon>Thermanaerothrix</taxon>
    </lineage>
</organism>
<sequence>MNGEIAKRLLKAARGAETGDIRLRDRFTVRHNGQPVTIFEVWSCQTNRRNPRTYQVVHLPKGWRCTCPDFEKHGEKFPCKHILYVQALGEV</sequence>
<dbReference type="RefSeq" id="WP_315623068.1">
    <property type="nucleotide sequence ID" value="NZ_JAUHMF010000001.1"/>
</dbReference>
<accession>A0ABU3NIG9</accession>
<dbReference type="InterPro" id="IPR007527">
    <property type="entry name" value="Znf_SWIM"/>
</dbReference>
<name>A0ABU3NIG9_9CHLR</name>
<dbReference type="EMBL" id="JAUHMF010000001">
    <property type="protein sequence ID" value="MDT8896648.1"/>
    <property type="molecule type" value="Genomic_DNA"/>
</dbReference>
<evidence type="ECO:0000313" key="4">
    <source>
        <dbReference type="EMBL" id="MDT8898273.1"/>
    </source>
</evidence>
<keyword evidence="5" id="KW-1185">Reference proteome</keyword>
<evidence type="ECO:0000259" key="2">
    <source>
        <dbReference type="PROSITE" id="PS50966"/>
    </source>
</evidence>
<evidence type="ECO:0000313" key="5">
    <source>
        <dbReference type="Proteomes" id="UP001254165"/>
    </source>
</evidence>
<dbReference type="Proteomes" id="UP001254165">
    <property type="component" value="Unassembled WGS sequence"/>
</dbReference>
<evidence type="ECO:0000256" key="1">
    <source>
        <dbReference type="PROSITE-ProRule" id="PRU00325"/>
    </source>
</evidence>
<keyword evidence="1" id="KW-0862">Zinc</keyword>
<dbReference type="EMBL" id="JAUHMF010000002">
    <property type="protein sequence ID" value="MDT8898273.1"/>
    <property type="molecule type" value="Genomic_DNA"/>
</dbReference>